<keyword evidence="1" id="KW-0547">Nucleotide-binding</keyword>
<feature type="domain" description="Carboxyltransferase" evidence="4">
    <location>
        <begin position="24"/>
        <end position="284"/>
    </location>
</feature>
<dbReference type="Gene3D" id="2.40.100.10">
    <property type="entry name" value="Cyclophilin-like"/>
    <property type="match status" value="1"/>
</dbReference>
<dbReference type="EMBL" id="CAJC01000198">
    <property type="protein sequence ID" value="CCI54814.1"/>
    <property type="molecule type" value="Genomic_DNA"/>
</dbReference>
<dbReference type="Pfam" id="PF02626">
    <property type="entry name" value="CT_A_B"/>
    <property type="match status" value="1"/>
</dbReference>
<keyword evidence="3" id="KW-0067">ATP-binding</keyword>
<dbReference type="GO" id="GO:0005524">
    <property type="term" value="F:ATP binding"/>
    <property type="evidence" value="ECO:0007669"/>
    <property type="project" value="UniProtKB-KW"/>
</dbReference>
<dbReference type="InterPro" id="IPR029000">
    <property type="entry name" value="Cyclophilin-like_dom_sf"/>
</dbReference>
<proteinExistence type="predicted"/>
<dbReference type="SUPFAM" id="SSF50891">
    <property type="entry name" value="Cyclophilin-like"/>
    <property type="match status" value="1"/>
</dbReference>
<evidence type="ECO:0000259" key="4">
    <source>
        <dbReference type="SMART" id="SM00797"/>
    </source>
</evidence>
<dbReference type="SMART" id="SM00797">
    <property type="entry name" value="AHS2"/>
    <property type="match status" value="1"/>
</dbReference>
<comment type="caution">
    <text evidence="5">The sequence shown here is derived from an EMBL/GenBank/DDBJ whole genome shotgun (WGS) entry which is preliminary data.</text>
</comment>
<dbReference type="STRING" id="1193518.BN13_830004"/>
<evidence type="ECO:0000256" key="1">
    <source>
        <dbReference type="ARBA" id="ARBA00022741"/>
    </source>
</evidence>
<dbReference type="InterPro" id="IPR052708">
    <property type="entry name" value="PxpC"/>
</dbReference>
<evidence type="ECO:0000256" key="3">
    <source>
        <dbReference type="ARBA" id="ARBA00022840"/>
    </source>
</evidence>
<dbReference type="Proteomes" id="UP000035720">
    <property type="component" value="Unassembled WGS sequence"/>
</dbReference>
<keyword evidence="6" id="KW-1185">Reference proteome</keyword>
<dbReference type="RefSeq" id="WP_048547460.1">
    <property type="nucleotide sequence ID" value="NZ_HF571038.1"/>
</dbReference>
<sequence length="284" mass="28896">MSFVIEAPGMMASVQDLGRPGYARLGVSRGGAADRGALRLANRLVGNPEDAAGIEVTAGGFQAYAERDLLLAVTGAVGPVRIGGRAVGTNAPETWRHGESLEIGAPTASLRSYLGVAGGVATTVVLGSRSYSRLGDLGAPLSAGERVPVGRAPGKHPVVEHAAVPPPATCELTLAATLGPRAGWFDEAARATLLAESFTVTGELDRTGIRLDGPAIHRMTDAELPSEGMMRGAVQIPAGGRPIIFLSDHPATGGYPVPLVLTPAAADAAAQLVPGMSVRFALCG</sequence>
<dbReference type="PANTHER" id="PTHR43309">
    <property type="entry name" value="5-OXOPROLINASE SUBUNIT C"/>
    <property type="match status" value="1"/>
</dbReference>
<keyword evidence="2" id="KW-0378">Hydrolase</keyword>
<dbReference type="AlphaFoldDB" id="A0A077MDR5"/>
<organism evidence="5 6">
    <name type="scientific">Nostocoides jenkinsii Ben 74</name>
    <dbReference type="NCBI Taxonomy" id="1193518"/>
    <lineage>
        <taxon>Bacteria</taxon>
        <taxon>Bacillati</taxon>
        <taxon>Actinomycetota</taxon>
        <taxon>Actinomycetes</taxon>
        <taxon>Micrococcales</taxon>
        <taxon>Intrasporangiaceae</taxon>
        <taxon>Nostocoides</taxon>
    </lineage>
</organism>
<reference evidence="5 6" key="1">
    <citation type="journal article" date="2013" name="ISME J.">
        <title>A metabolic model for members of the genus Tetrasphaera involved in enhanced biological phosphorus removal.</title>
        <authorList>
            <person name="Kristiansen R."/>
            <person name="Nguyen H.T.T."/>
            <person name="Saunders A.M."/>
            <person name="Nielsen J.L."/>
            <person name="Wimmer R."/>
            <person name="Le V.Q."/>
            <person name="McIlroy S.J."/>
            <person name="Petrovski S."/>
            <person name="Seviour R.J."/>
            <person name="Calteau A."/>
            <person name="Nielsen K.L."/>
            <person name="Nielsen P.H."/>
        </authorList>
    </citation>
    <scope>NUCLEOTIDE SEQUENCE [LARGE SCALE GENOMIC DNA]</scope>
    <source>
        <strain evidence="5 6">Ben 74</strain>
    </source>
</reference>
<evidence type="ECO:0000313" key="6">
    <source>
        <dbReference type="Proteomes" id="UP000035720"/>
    </source>
</evidence>
<evidence type="ECO:0000256" key="2">
    <source>
        <dbReference type="ARBA" id="ARBA00022801"/>
    </source>
</evidence>
<accession>A0A077MDR5</accession>
<dbReference type="InterPro" id="IPR003778">
    <property type="entry name" value="CT_A_B"/>
</dbReference>
<dbReference type="GO" id="GO:0016787">
    <property type="term" value="F:hydrolase activity"/>
    <property type="evidence" value="ECO:0007669"/>
    <property type="project" value="UniProtKB-KW"/>
</dbReference>
<dbReference type="PANTHER" id="PTHR43309:SF3">
    <property type="entry name" value="5-OXOPROLINASE SUBUNIT C"/>
    <property type="match status" value="1"/>
</dbReference>
<name>A0A077MDR5_9MICO</name>
<gene>
    <name evidence="5" type="ORF">BN13_830004</name>
</gene>
<dbReference type="OrthoDB" id="9768696at2"/>
<evidence type="ECO:0000313" key="5">
    <source>
        <dbReference type="EMBL" id="CCI54814.1"/>
    </source>
</evidence>
<dbReference type="NCBIfam" id="TIGR00724">
    <property type="entry name" value="urea_amlyse_rel"/>
    <property type="match status" value="1"/>
</dbReference>
<protein>
    <submittedName>
        <fullName evidence="5">Biotin-dependent carboxylase-like protein</fullName>
    </submittedName>
</protein>